<accession>A0A8D8J252</accession>
<dbReference type="AlphaFoldDB" id="A0A8D8J252"/>
<evidence type="ECO:0000313" key="1">
    <source>
        <dbReference type="EMBL" id="CAG6562526.1"/>
    </source>
</evidence>
<protein>
    <submittedName>
        <fullName evidence="1">(northern house mosquito) hypothetical protein</fullName>
    </submittedName>
</protein>
<sequence length="148" mass="16593">MRPSTLPGICPNAASRSGTPSQAHIHVLLKQLVSRNVLLLRVSAKNQPVSPFFNTLTHLSPRCKTMPGHCCSTSCPASDQVHEQTNVRLRHQQKPPSSFASNLPISSLKKYNKNKTCSRRNWIWNVTFLIESMHCLGFLPMPNHLTIK</sequence>
<organism evidence="1">
    <name type="scientific">Culex pipiens</name>
    <name type="common">House mosquito</name>
    <dbReference type="NCBI Taxonomy" id="7175"/>
    <lineage>
        <taxon>Eukaryota</taxon>
        <taxon>Metazoa</taxon>
        <taxon>Ecdysozoa</taxon>
        <taxon>Arthropoda</taxon>
        <taxon>Hexapoda</taxon>
        <taxon>Insecta</taxon>
        <taxon>Pterygota</taxon>
        <taxon>Neoptera</taxon>
        <taxon>Endopterygota</taxon>
        <taxon>Diptera</taxon>
        <taxon>Nematocera</taxon>
        <taxon>Culicoidea</taxon>
        <taxon>Culicidae</taxon>
        <taxon>Culicinae</taxon>
        <taxon>Culicini</taxon>
        <taxon>Culex</taxon>
        <taxon>Culex</taxon>
    </lineage>
</organism>
<dbReference type="EMBL" id="HBUE01162726">
    <property type="protein sequence ID" value="CAG6511121.1"/>
    <property type="molecule type" value="Transcribed_RNA"/>
</dbReference>
<reference evidence="1" key="1">
    <citation type="submission" date="2021-05" db="EMBL/GenBank/DDBJ databases">
        <authorList>
            <person name="Alioto T."/>
            <person name="Alioto T."/>
            <person name="Gomez Garrido J."/>
        </authorList>
    </citation>
    <scope>NUCLEOTIDE SEQUENCE</scope>
</reference>
<name>A0A8D8J252_CULPI</name>
<dbReference type="EMBL" id="HBUE01113011">
    <property type="protein sequence ID" value="CAG6489598.1"/>
    <property type="molecule type" value="Transcribed_RNA"/>
</dbReference>
<dbReference type="EMBL" id="HBUE01267916">
    <property type="protein sequence ID" value="CAG6562526.1"/>
    <property type="molecule type" value="Transcribed_RNA"/>
</dbReference>
<proteinExistence type="predicted"/>